<evidence type="ECO:0000313" key="2">
    <source>
        <dbReference type="Proteomes" id="UP000592820"/>
    </source>
</evidence>
<proteinExistence type="predicted"/>
<name>A0A7W8P4Q1_9BURK</name>
<comment type="caution">
    <text evidence="1">The sequence shown here is derived from an EMBL/GenBank/DDBJ whole genome shotgun (WGS) entry which is preliminary data.</text>
</comment>
<dbReference type="RefSeq" id="WP_184227076.1">
    <property type="nucleotide sequence ID" value="NZ_JACHDE010000007.1"/>
</dbReference>
<reference evidence="1 2" key="1">
    <citation type="submission" date="2020-08" db="EMBL/GenBank/DDBJ databases">
        <title>Genomic Encyclopedia of Type Strains, Phase IV (KMG-V): Genome sequencing to study the core and pangenomes of soil and plant-associated prokaryotes.</title>
        <authorList>
            <person name="Whitman W."/>
        </authorList>
    </citation>
    <scope>NUCLEOTIDE SEQUENCE [LARGE SCALE GENOMIC DNA]</scope>
    <source>
        <strain evidence="1 2">JPY162</strain>
    </source>
</reference>
<sequence length="116" mass="12538">MMASEFDAPLGRFASPWTSTASGQPEGWFDYASAYQTAQGAAREYAARSFADWSKSIAFAVQREAEWFDEANRACAAWSAWWQAAYGIAPGVAPLAGGLSAWWWSSQNALPFAGGV</sequence>
<dbReference type="AlphaFoldDB" id="A0A7W8P4Q1"/>
<protein>
    <submittedName>
        <fullName evidence="1">Uncharacterized protein</fullName>
    </submittedName>
</protein>
<dbReference type="EMBL" id="JACHDE010000007">
    <property type="protein sequence ID" value="MBB5402300.1"/>
    <property type="molecule type" value="Genomic_DNA"/>
</dbReference>
<dbReference type="Proteomes" id="UP000592820">
    <property type="component" value="Unassembled WGS sequence"/>
</dbReference>
<accession>A0A7W8P4Q1</accession>
<organism evidence="1 2">
    <name type="scientific">Paraburkholderia youngii</name>
    <dbReference type="NCBI Taxonomy" id="2782701"/>
    <lineage>
        <taxon>Bacteria</taxon>
        <taxon>Pseudomonadati</taxon>
        <taxon>Pseudomonadota</taxon>
        <taxon>Betaproteobacteria</taxon>
        <taxon>Burkholderiales</taxon>
        <taxon>Burkholderiaceae</taxon>
        <taxon>Paraburkholderia</taxon>
    </lineage>
</organism>
<gene>
    <name evidence="1" type="ORF">HDG41_004386</name>
</gene>
<evidence type="ECO:0000313" key="1">
    <source>
        <dbReference type="EMBL" id="MBB5402300.1"/>
    </source>
</evidence>